<accession>A0A0A9ASE2</accession>
<feature type="transmembrane region" description="Helical" evidence="1">
    <location>
        <begin position="17"/>
        <end position="36"/>
    </location>
</feature>
<reference evidence="2" key="1">
    <citation type="submission" date="2014-09" db="EMBL/GenBank/DDBJ databases">
        <authorList>
            <person name="Magalhaes I.L.F."/>
            <person name="Oliveira U."/>
            <person name="Santos F.R."/>
            <person name="Vidigal T.H.D.A."/>
            <person name="Brescovit A.D."/>
            <person name="Santos A.J."/>
        </authorList>
    </citation>
    <scope>NUCLEOTIDE SEQUENCE</scope>
    <source>
        <tissue evidence="2">Shoot tissue taken approximately 20 cm above the soil surface</tissue>
    </source>
</reference>
<evidence type="ECO:0000313" key="2">
    <source>
        <dbReference type="EMBL" id="JAD52798.1"/>
    </source>
</evidence>
<keyword evidence="1" id="KW-1133">Transmembrane helix</keyword>
<keyword evidence="1" id="KW-0812">Transmembrane</keyword>
<keyword evidence="1" id="KW-0472">Membrane</keyword>
<organism evidence="2">
    <name type="scientific">Arundo donax</name>
    <name type="common">Giant reed</name>
    <name type="synonym">Donax arundinaceus</name>
    <dbReference type="NCBI Taxonomy" id="35708"/>
    <lineage>
        <taxon>Eukaryota</taxon>
        <taxon>Viridiplantae</taxon>
        <taxon>Streptophyta</taxon>
        <taxon>Embryophyta</taxon>
        <taxon>Tracheophyta</taxon>
        <taxon>Spermatophyta</taxon>
        <taxon>Magnoliopsida</taxon>
        <taxon>Liliopsida</taxon>
        <taxon>Poales</taxon>
        <taxon>Poaceae</taxon>
        <taxon>PACMAD clade</taxon>
        <taxon>Arundinoideae</taxon>
        <taxon>Arundineae</taxon>
        <taxon>Arundo</taxon>
    </lineage>
</organism>
<dbReference type="EMBL" id="GBRH01245097">
    <property type="protein sequence ID" value="JAD52798.1"/>
    <property type="molecule type" value="Transcribed_RNA"/>
</dbReference>
<evidence type="ECO:0000256" key="1">
    <source>
        <dbReference type="SAM" id="Phobius"/>
    </source>
</evidence>
<dbReference type="AlphaFoldDB" id="A0A0A9ASE2"/>
<sequence length="40" mass="4800">MLNRQAGSLLSHIFLTYPYYVIYILISELLIPIYHLHHNE</sequence>
<protein>
    <submittedName>
        <fullName evidence="2">Uncharacterized protein</fullName>
    </submittedName>
</protein>
<proteinExistence type="predicted"/>
<name>A0A0A9ASE2_ARUDO</name>
<reference evidence="2" key="2">
    <citation type="journal article" date="2015" name="Data Brief">
        <title>Shoot transcriptome of the giant reed, Arundo donax.</title>
        <authorList>
            <person name="Barrero R.A."/>
            <person name="Guerrero F.D."/>
            <person name="Moolhuijzen P."/>
            <person name="Goolsby J.A."/>
            <person name="Tidwell J."/>
            <person name="Bellgard S.E."/>
            <person name="Bellgard M.I."/>
        </authorList>
    </citation>
    <scope>NUCLEOTIDE SEQUENCE</scope>
    <source>
        <tissue evidence="2">Shoot tissue taken approximately 20 cm above the soil surface</tissue>
    </source>
</reference>